<dbReference type="PANTHER" id="PTHR34595:SF7">
    <property type="entry name" value="SLL1039 PROTEIN"/>
    <property type="match status" value="1"/>
</dbReference>
<dbReference type="PATRIC" id="fig|1457173.3.peg.2398"/>
<evidence type="ECO:0000259" key="1">
    <source>
        <dbReference type="Pfam" id="PF14403"/>
    </source>
</evidence>
<dbReference type="PANTHER" id="PTHR34595">
    <property type="entry name" value="BLR5612 PROTEIN"/>
    <property type="match status" value="1"/>
</dbReference>
<dbReference type="InterPro" id="IPR025841">
    <property type="entry name" value="CP_ATPgrasp_2"/>
</dbReference>
<sequence length="514" mass="55913">MQKFDEMYAMLPFDGSDVRTHYKAYAQWLARQAQTTMRARQAEAEMIFRRVGITFAVYGDKDESGAGTERLIPFDLIPRIIPAGEWARMQQGLVQRVTALNRFIEDIYHGQAILHAGIVPRDLIDGNAQFRPQMQGVLVPGGVYAHIAGIDIVRARNAQGEGEYYVLEDNLRVPSGVSYMLENRKMMMRLFPELFSTHAVEPVAHYPDLLLDTLRASAPGSAGAASATVVVLTPGMYNSAYFEHAFLAQQMGVELVEGQDLVVRDRVVYMRTTRGLQRVDVIYRRVDDDFLDPQVFRPDSSLGCAGLMDAYRAGNVSICNAVGTGIADDKSVYPYVPDMIRFYLGEEPILSNVPTWLCRKPDDLRYVLDHLHELVVKEVHGAGGYGMLIGPAASQAEIASFRQALLANPAGYIAQPTLSLSSCPTMVEAGIAPRHIDLRPFVLSSQEGVRMVAGGLTRVALKEGSLVVNSSQGGGTKDTWVLGDGSEAVADSLAAGLSQSAGALSPQASLAGGV</sequence>
<gene>
    <name evidence="2" type="ORF">AX13_03650</name>
</gene>
<comment type="caution">
    <text evidence="2">The sequence shown here is derived from an EMBL/GenBank/DDBJ whole genome shotgun (WGS) entry which is preliminary data.</text>
</comment>
<organism evidence="2 3">
    <name type="scientific">Comamonas aquatica DA1877</name>
    <dbReference type="NCBI Taxonomy" id="1457173"/>
    <lineage>
        <taxon>Bacteria</taxon>
        <taxon>Pseudomonadati</taxon>
        <taxon>Pseudomonadota</taxon>
        <taxon>Betaproteobacteria</taxon>
        <taxon>Burkholderiales</taxon>
        <taxon>Comamonadaceae</taxon>
        <taxon>Comamonas</taxon>
    </lineage>
</organism>
<dbReference type="EMBL" id="JBOK01000013">
    <property type="protein sequence ID" value="EXU79752.1"/>
    <property type="molecule type" value="Genomic_DNA"/>
</dbReference>
<dbReference type="InterPro" id="IPR051680">
    <property type="entry name" value="ATP-dep_Glu-Cys_Ligase-2"/>
</dbReference>
<dbReference type="PIRSF" id="PIRSF005522">
    <property type="entry name" value="UCP005522"/>
    <property type="match status" value="1"/>
</dbReference>
<dbReference type="RefSeq" id="WP_043384505.1">
    <property type="nucleotide sequence ID" value="NZ_JBOK01000013.1"/>
</dbReference>
<dbReference type="SUPFAM" id="SSF56059">
    <property type="entry name" value="Glutathione synthetase ATP-binding domain-like"/>
    <property type="match status" value="1"/>
</dbReference>
<name>A0A014Q9A4_9BURK</name>
<accession>A0A014Q9A4</accession>
<evidence type="ECO:0000313" key="2">
    <source>
        <dbReference type="EMBL" id="EXU79752.1"/>
    </source>
</evidence>
<reference evidence="2 3" key="1">
    <citation type="submission" date="2014-01" db="EMBL/GenBank/DDBJ databases">
        <title>Interspecies Systems Biology Uncovers Metabolites Affecting C. elegans Gene Expression and Life History Traits.</title>
        <authorList>
            <person name="Watson E."/>
            <person name="Macneil L.T."/>
            <person name="Ritter A.D."/>
            <person name="Yilmaz L.S."/>
            <person name="Rosebrock A.P."/>
            <person name="Caudy A.A."/>
            <person name="Walhout A.J."/>
        </authorList>
    </citation>
    <scope>NUCLEOTIDE SEQUENCE [LARGE SCALE GENOMIC DNA]</scope>
    <source>
        <strain evidence="2 3">DA1877</strain>
    </source>
</reference>
<feature type="domain" description="Circularly permuted ATP-grasp type 2" evidence="1">
    <location>
        <begin position="78"/>
        <end position="460"/>
    </location>
</feature>
<dbReference type="STRING" id="225991.MA05_13655"/>
<dbReference type="InterPro" id="IPR016450">
    <property type="entry name" value="UCP005522"/>
</dbReference>
<dbReference type="Proteomes" id="UP000020766">
    <property type="component" value="Unassembled WGS sequence"/>
</dbReference>
<dbReference type="AlphaFoldDB" id="A0A014Q9A4"/>
<proteinExistence type="predicted"/>
<dbReference type="Gene3D" id="3.40.50.11290">
    <property type="match status" value="1"/>
</dbReference>
<protein>
    <recommendedName>
        <fullName evidence="1">Circularly permuted ATP-grasp type 2 domain-containing protein</fullName>
    </recommendedName>
</protein>
<evidence type="ECO:0000313" key="3">
    <source>
        <dbReference type="Proteomes" id="UP000020766"/>
    </source>
</evidence>
<keyword evidence="3" id="KW-1185">Reference proteome</keyword>
<dbReference type="Pfam" id="PF14403">
    <property type="entry name" value="CP_ATPgrasp_2"/>
    <property type="match status" value="1"/>
</dbReference>
<dbReference type="Gene3D" id="3.30.1490.270">
    <property type="match status" value="1"/>
</dbReference>